<keyword evidence="14" id="KW-1185">Reference proteome</keyword>
<dbReference type="Gene3D" id="1.10.287.130">
    <property type="match status" value="1"/>
</dbReference>
<feature type="compositionally biased region" description="Basic and acidic residues" evidence="8">
    <location>
        <begin position="696"/>
        <end position="710"/>
    </location>
</feature>
<evidence type="ECO:0000313" key="13">
    <source>
        <dbReference type="EMBL" id="KAG0645205.1"/>
    </source>
</evidence>
<dbReference type="CDD" id="cd17546">
    <property type="entry name" value="REC_hyHK_CKI1_RcsC-like"/>
    <property type="match status" value="1"/>
</dbReference>
<dbReference type="PROSITE" id="PS50112">
    <property type="entry name" value="PAS"/>
    <property type="match status" value="2"/>
</dbReference>
<name>A0A9P6SMK6_9HELO</name>
<gene>
    <name evidence="13" type="ORF">D0Z07_8907</name>
</gene>
<dbReference type="SMART" id="SM00388">
    <property type="entry name" value="HisKA"/>
    <property type="match status" value="1"/>
</dbReference>
<feature type="compositionally biased region" description="Basic and acidic residues" evidence="8">
    <location>
        <begin position="25"/>
        <end position="44"/>
    </location>
</feature>
<dbReference type="InterPro" id="IPR004358">
    <property type="entry name" value="Sig_transdc_His_kin-like_C"/>
</dbReference>
<dbReference type="PRINTS" id="PR00344">
    <property type="entry name" value="BCTRLSENSOR"/>
</dbReference>
<dbReference type="CDD" id="cd16922">
    <property type="entry name" value="HATPase_EvgS-ArcB-TorS-like"/>
    <property type="match status" value="1"/>
</dbReference>
<organism evidence="13 14">
    <name type="scientific">Hyphodiscus hymeniophilus</name>
    <dbReference type="NCBI Taxonomy" id="353542"/>
    <lineage>
        <taxon>Eukaryota</taxon>
        <taxon>Fungi</taxon>
        <taxon>Dikarya</taxon>
        <taxon>Ascomycota</taxon>
        <taxon>Pezizomycotina</taxon>
        <taxon>Leotiomycetes</taxon>
        <taxon>Helotiales</taxon>
        <taxon>Hyphodiscaceae</taxon>
        <taxon>Hyphodiscus</taxon>
    </lineage>
</organism>
<feature type="compositionally biased region" description="Basic and acidic residues" evidence="8">
    <location>
        <begin position="1256"/>
        <end position="1266"/>
    </location>
</feature>
<keyword evidence="3 6" id="KW-0597">Phosphoprotein</keyword>
<dbReference type="CDD" id="cd00130">
    <property type="entry name" value="PAS"/>
    <property type="match status" value="2"/>
</dbReference>
<feature type="compositionally biased region" description="Polar residues" evidence="8">
    <location>
        <begin position="816"/>
        <end position="834"/>
    </location>
</feature>
<proteinExistence type="predicted"/>
<dbReference type="InterPro" id="IPR036097">
    <property type="entry name" value="HisK_dim/P_sf"/>
</dbReference>
<dbReference type="SUPFAM" id="SSF52172">
    <property type="entry name" value="CheY-like"/>
    <property type="match status" value="1"/>
</dbReference>
<dbReference type="InterPro" id="IPR001789">
    <property type="entry name" value="Sig_transdc_resp-reg_receiver"/>
</dbReference>
<comment type="catalytic activity">
    <reaction evidence="1">
        <text>ATP + protein L-histidine = ADP + protein N-phospho-L-histidine.</text>
        <dbReference type="EC" id="2.7.13.3"/>
    </reaction>
</comment>
<dbReference type="GO" id="GO:0009927">
    <property type="term" value="F:histidine phosphotransfer kinase activity"/>
    <property type="evidence" value="ECO:0007669"/>
    <property type="project" value="TreeGrafter"/>
</dbReference>
<feature type="compositionally biased region" description="Polar residues" evidence="8">
    <location>
        <begin position="1774"/>
        <end position="1798"/>
    </location>
</feature>
<reference evidence="13" key="1">
    <citation type="submission" date="2019-07" db="EMBL/GenBank/DDBJ databases">
        <title>Hyphodiscus hymeniophilus genome sequencing and assembly.</title>
        <authorList>
            <person name="Kramer G."/>
            <person name="Nodwell J."/>
        </authorList>
    </citation>
    <scope>NUCLEOTIDE SEQUENCE</scope>
    <source>
        <strain evidence="13">ATCC 34498</strain>
    </source>
</reference>
<evidence type="ECO:0000256" key="8">
    <source>
        <dbReference type="SAM" id="MobiDB-lite"/>
    </source>
</evidence>
<dbReference type="InterPro" id="IPR036890">
    <property type="entry name" value="HATPase_C_sf"/>
</dbReference>
<evidence type="ECO:0000256" key="4">
    <source>
        <dbReference type="ARBA" id="ARBA00022679"/>
    </source>
</evidence>
<dbReference type="PANTHER" id="PTHR43047">
    <property type="entry name" value="TWO-COMPONENT HISTIDINE PROTEIN KINASE"/>
    <property type="match status" value="1"/>
</dbReference>
<feature type="compositionally biased region" description="Basic and acidic residues" evidence="8">
    <location>
        <begin position="74"/>
        <end position="87"/>
    </location>
</feature>
<dbReference type="CDD" id="cd00082">
    <property type="entry name" value="HisKA"/>
    <property type="match status" value="1"/>
</dbReference>
<feature type="region of interest" description="Disordered" evidence="8">
    <location>
        <begin position="1774"/>
        <end position="1799"/>
    </location>
</feature>
<dbReference type="Gene3D" id="3.40.50.2300">
    <property type="match status" value="1"/>
</dbReference>
<dbReference type="PROSITE" id="PS50109">
    <property type="entry name" value="HIS_KIN"/>
    <property type="match status" value="1"/>
</dbReference>
<feature type="compositionally biased region" description="Low complexity" evidence="8">
    <location>
        <begin position="1269"/>
        <end position="1281"/>
    </location>
</feature>
<dbReference type="SMART" id="SM00091">
    <property type="entry name" value="PAS"/>
    <property type="match status" value="2"/>
</dbReference>
<dbReference type="GO" id="GO:0005886">
    <property type="term" value="C:plasma membrane"/>
    <property type="evidence" value="ECO:0007669"/>
    <property type="project" value="TreeGrafter"/>
</dbReference>
<dbReference type="Pfam" id="PF02518">
    <property type="entry name" value="HATPase_c"/>
    <property type="match status" value="1"/>
</dbReference>
<feature type="compositionally biased region" description="Basic and acidic residues" evidence="8">
    <location>
        <begin position="545"/>
        <end position="554"/>
    </location>
</feature>
<feature type="region of interest" description="Disordered" evidence="8">
    <location>
        <begin position="1685"/>
        <end position="1726"/>
    </location>
</feature>
<feature type="region of interest" description="Disordered" evidence="8">
    <location>
        <begin position="1"/>
        <end position="127"/>
    </location>
</feature>
<dbReference type="SMART" id="SM00086">
    <property type="entry name" value="PAC"/>
    <property type="match status" value="2"/>
</dbReference>
<feature type="domain" description="Histidine kinase" evidence="9">
    <location>
        <begin position="1405"/>
        <end position="1630"/>
    </location>
</feature>
<dbReference type="SUPFAM" id="SSF55874">
    <property type="entry name" value="ATPase domain of HSP90 chaperone/DNA topoisomerase II/histidine kinase"/>
    <property type="match status" value="1"/>
</dbReference>
<dbReference type="EC" id="2.7.13.3" evidence="2"/>
<feature type="region of interest" description="Disordered" evidence="8">
    <location>
        <begin position="525"/>
        <end position="598"/>
    </location>
</feature>
<dbReference type="SMART" id="SM00387">
    <property type="entry name" value="HATPase_c"/>
    <property type="match status" value="1"/>
</dbReference>
<dbReference type="Proteomes" id="UP000785200">
    <property type="component" value="Unassembled WGS sequence"/>
</dbReference>
<evidence type="ECO:0000256" key="2">
    <source>
        <dbReference type="ARBA" id="ARBA00012438"/>
    </source>
</evidence>
<feature type="region of interest" description="Disordered" evidence="8">
    <location>
        <begin position="1243"/>
        <end position="1289"/>
    </location>
</feature>
<comment type="caution">
    <text evidence="13">The sequence shown here is derived from an EMBL/GenBank/DDBJ whole genome shotgun (WGS) entry which is preliminary data.</text>
</comment>
<evidence type="ECO:0000256" key="5">
    <source>
        <dbReference type="ARBA" id="ARBA00022777"/>
    </source>
</evidence>
<dbReference type="InterPro" id="IPR000014">
    <property type="entry name" value="PAS"/>
</dbReference>
<feature type="compositionally biased region" description="Low complexity" evidence="8">
    <location>
        <begin position="1692"/>
        <end position="1725"/>
    </location>
</feature>
<dbReference type="FunFam" id="3.30.565.10:FF:000010">
    <property type="entry name" value="Sensor histidine kinase RcsC"/>
    <property type="match status" value="1"/>
</dbReference>
<dbReference type="Pfam" id="PF00512">
    <property type="entry name" value="HisKA"/>
    <property type="match status" value="1"/>
</dbReference>
<dbReference type="GO" id="GO:0000155">
    <property type="term" value="F:phosphorelay sensor kinase activity"/>
    <property type="evidence" value="ECO:0007669"/>
    <property type="project" value="InterPro"/>
</dbReference>
<feature type="region of interest" description="Disordered" evidence="8">
    <location>
        <begin position="358"/>
        <end position="420"/>
    </location>
</feature>
<dbReference type="PANTHER" id="PTHR43047:SF74">
    <property type="entry name" value="HISTIDINE KINASE-RELATED"/>
    <property type="match status" value="1"/>
</dbReference>
<dbReference type="Gene3D" id="3.30.565.10">
    <property type="entry name" value="Histidine kinase-like ATPase, C-terminal domain"/>
    <property type="match status" value="1"/>
</dbReference>
<dbReference type="InterPro" id="IPR003661">
    <property type="entry name" value="HisK_dim/P_dom"/>
</dbReference>
<dbReference type="InterPro" id="IPR000700">
    <property type="entry name" value="PAS-assoc_C"/>
</dbReference>
<feature type="compositionally biased region" description="Polar residues" evidence="8">
    <location>
        <begin position="711"/>
        <end position="720"/>
    </location>
</feature>
<feature type="domain" description="Response regulatory" evidence="10">
    <location>
        <begin position="1977"/>
        <end position="2099"/>
    </location>
</feature>
<dbReference type="EMBL" id="VNKQ01000019">
    <property type="protein sequence ID" value="KAG0645205.1"/>
    <property type="molecule type" value="Genomic_DNA"/>
</dbReference>
<feature type="region of interest" description="Disordered" evidence="8">
    <location>
        <begin position="696"/>
        <end position="724"/>
    </location>
</feature>
<dbReference type="SUPFAM" id="SSF47384">
    <property type="entry name" value="Homodimeric domain of signal transducing histidine kinase"/>
    <property type="match status" value="1"/>
</dbReference>
<feature type="compositionally biased region" description="Basic and acidic residues" evidence="8">
    <location>
        <begin position="929"/>
        <end position="941"/>
    </location>
</feature>
<evidence type="ECO:0000256" key="7">
    <source>
        <dbReference type="SAM" id="Coils"/>
    </source>
</evidence>
<feature type="compositionally biased region" description="Basic and acidic residues" evidence="8">
    <location>
        <begin position="951"/>
        <end position="967"/>
    </location>
</feature>
<evidence type="ECO:0000259" key="11">
    <source>
        <dbReference type="PROSITE" id="PS50112"/>
    </source>
</evidence>
<sequence length="2112" mass="229470">MPPPKSPLDKPSSSHSRRPSSSRRSSSDKTSDKTPIHSSKDSKHGIKGGHASSGKAKDQMSDSPSGAKAPSKSNDGDSGKVKGRDVEVPDAPGMDTSGRPSEREGVDTAVGAAPVAEKRDPGFRLGQDASTTTEELERLRAAMDAQIQLNQSRERLARQLLDREGRDNPSVATVGGKARVSPIHEEDIGSPSLIAAFTSPSPTGLETASTESARTVRGGNTPAAVPMRTPSYPFPPMRTPGPLAFSGHRPFTALSPTVNPANYAGGLFDGGPVDSVMSGSVTPASTLYFQPHGAHPQDDPIFEAPNLYEMSLMLASEPGLDPWWTTVVQLMRDLYQADRATFNAAEEDELSLAYLPRGSSLLPSSGDTNETSNSDDGNGDENISTSMLDSVRPGLVSRHSFTSYEETKRDPVSFSESSRAAALRPTPMLRAKSYLSARHDLPPRTGTLQNAQLNLQSLKDHMDIEDAKTASWETNDASIRDDRGRIFPVLQALDYEADPLIDSTGVLRVLDRGKVIALTRTYPYLENPSTDEKSGGSARSTRSGKPKESPTDKSKRAKGPELGARISSFLGGSKGSRRSSRSARSQASEKGKSVSTVETALQIPRYEEYEQAPPSPWAQSPAPSPAVRAETAENPFFANTAIDEETFNPDIPQDYNKQPLEAIGVDRSWTVLHIPLFHPLLSRTVHSFRLDAAAMERKSAGRGRGNETSKKTNTGKTPTADQAKERQTPIAILSVLSPVIPYPSSLRHSLEHLSPHLATSFSLCRHYSNLENEIAGLSRKRPQTAGFGAVAPSGRPGGERMNFHNFTYSPVDESAPHQSIAGSMTSPSDYSGLSRSAAGSPAGTPGWDPGSVGLTLDKRSSGGSPSFNAGESYFASRAKPGLGRVDTGSAASITGVRPTSKDTSPAESRFQASRGVDEKLHDAQTSSTERQKDSPKTKPGEEESATPTPRQEPRSSRIEASDRRDPSPSRQSVDAVLSTRRQALRTASNASNQGQPRAEKVHTQLHSYGADLGATFPSLPATSASSVKAMASGLSHSRSGSMPVPTDMPPPSNHLKQLMLDTLPAHIFVALPQTGEMVWVNSRYLSYRGQTVPELYADPWDSLHPEDREGYLKAWGHAVRTGEQFSKQVRIRRFDGTYRWFYTRAVGSRDTRGVLVQWYGSHMDIHDQHIAELKAARQEEIEASEEKHRQLANLIPQIIFSATEEEGVNFCNEQWLSYTGQTFEDAMGLGFMDFIHPEDLAKCHIPTDRPPTPYKENLRKPYEPLRHPSQSSSGGNSSQKSTTVSEAPTETTLKGIHQTLSRHNSSSSGSLYEVSSADLSELAKQGIVKVSTDANGRLSYTTEVRLRNKDGDYRWHLVRCVEVDNISFGSGDGSWFGACTDINDHKLLEAKLKEAMESKGKFLSNMSHEIRTPLIGISGMVSFLQDTTLNDEQMDFTNTIQASASSLLNIINDILDLSKVDAGMMKLSYEWFHTRSLVEEVNEMVSTMAITKRLELNYIIDKDVPEMVKGDKFRIRQVLLNVVGNAIKFTTYGEVFSRCRVYTGNPDLAEDEIMLEYQVVDTGSGFTQEEADLIFKPFSQIDGSSTRQHGGSGLGLVISRQLVEIHGGKMEGSAVPGKGSTFVFTAKFGLPTPEDHPDPPSTPLLSKVSSHVSSVSSASNEATARAMKQAAGNPILANKLMQSPLVDSPRTSSSVESPALFSSSASGSEPSLRSTRSDTRSSTSSVAQSLAHFSAAARAGGSDLSQMKLELPDRTSPIPTAATTSSGFVSSMKTAASSFGSTPTPGVHSRQGSNSPSELKQFRPPMYSILLICPQTHSREATTQHIENTLPKDVPHQITPLSNVAEAQKMIGGEDSVIFTHIVLNLPSAEEIVILIGQIVNSRSLPHTSIVVLSDPVQRQEVIKMATAYDYEQLAKNNQLTFIYKPVKPSRFAVIFDPDKERDLSTDRNRSSAQQHVATQKQAYLDVGKRLGNKGLKVLLVEDNPVNQKVLLKYLGKVGMEVDLAKDGQDCTEMVFEKPHSFYSLILCDLHMPRKDGYQTCRDIRQWERTKNFPRMPIIALSANVMADVLDKCVQAGFNSYVTKPVDFKNLSEAMSNLLDPEGTQSGGGGGT</sequence>
<feature type="domain" description="PAC" evidence="12">
    <location>
        <begin position="1340"/>
        <end position="1394"/>
    </location>
</feature>
<feature type="domain" description="PAC" evidence="12">
    <location>
        <begin position="1125"/>
        <end position="1177"/>
    </location>
</feature>
<dbReference type="FunFam" id="1.10.287.130:FF:000050">
    <property type="entry name" value="Related to histidine kinase"/>
    <property type="match status" value="1"/>
</dbReference>
<evidence type="ECO:0000256" key="6">
    <source>
        <dbReference type="PROSITE-ProRule" id="PRU00169"/>
    </source>
</evidence>
<dbReference type="InterPro" id="IPR005467">
    <property type="entry name" value="His_kinase_dom"/>
</dbReference>
<dbReference type="Pfam" id="PF00072">
    <property type="entry name" value="Response_reg"/>
    <property type="match status" value="1"/>
</dbReference>
<dbReference type="InterPro" id="IPR001610">
    <property type="entry name" value="PAC"/>
</dbReference>
<dbReference type="Pfam" id="PF08447">
    <property type="entry name" value="PAS_3"/>
    <property type="match status" value="1"/>
</dbReference>
<evidence type="ECO:0000256" key="3">
    <source>
        <dbReference type="ARBA" id="ARBA00022553"/>
    </source>
</evidence>
<evidence type="ECO:0000256" key="1">
    <source>
        <dbReference type="ARBA" id="ARBA00000085"/>
    </source>
</evidence>
<dbReference type="PROSITE" id="PS50113">
    <property type="entry name" value="PAC"/>
    <property type="match status" value="2"/>
</dbReference>
<dbReference type="InterPro" id="IPR035965">
    <property type="entry name" value="PAS-like_dom_sf"/>
</dbReference>
<evidence type="ECO:0000259" key="10">
    <source>
        <dbReference type="PROSITE" id="PS50110"/>
    </source>
</evidence>
<keyword evidence="5 13" id="KW-0418">Kinase</keyword>
<feature type="region of interest" description="Disordered" evidence="8">
    <location>
        <begin position="1628"/>
        <end position="1647"/>
    </location>
</feature>
<dbReference type="InterPro" id="IPR011006">
    <property type="entry name" value="CheY-like_superfamily"/>
</dbReference>
<dbReference type="SMART" id="SM00448">
    <property type="entry name" value="REC"/>
    <property type="match status" value="1"/>
</dbReference>
<dbReference type="OrthoDB" id="303614at2759"/>
<feature type="region of interest" description="Disordered" evidence="8">
    <location>
        <begin position="879"/>
        <end position="977"/>
    </location>
</feature>
<feature type="coiled-coil region" evidence="7">
    <location>
        <begin position="1166"/>
        <end position="1194"/>
    </location>
</feature>
<keyword evidence="7" id="KW-0175">Coiled coil</keyword>
<feature type="compositionally biased region" description="Polar residues" evidence="8">
    <location>
        <begin position="367"/>
        <end position="388"/>
    </location>
</feature>
<feature type="region of interest" description="Disordered" evidence="8">
    <location>
        <begin position="609"/>
        <end position="628"/>
    </location>
</feature>
<evidence type="ECO:0000259" key="9">
    <source>
        <dbReference type="PROSITE" id="PS50109"/>
    </source>
</evidence>
<feature type="compositionally biased region" description="Polar residues" evidence="8">
    <location>
        <begin position="201"/>
        <end position="213"/>
    </location>
</feature>
<protein>
    <recommendedName>
        <fullName evidence="2">histidine kinase</fullName>
        <ecNumber evidence="2">2.7.13.3</ecNumber>
    </recommendedName>
</protein>
<dbReference type="SUPFAM" id="SSF55785">
    <property type="entry name" value="PYP-like sensor domain (PAS domain)"/>
    <property type="match status" value="2"/>
</dbReference>
<feature type="modified residue" description="4-aspartylphosphate" evidence="6">
    <location>
        <position position="2029"/>
    </location>
</feature>
<feature type="domain" description="PAS" evidence="11">
    <location>
        <begin position="1184"/>
        <end position="1239"/>
    </location>
</feature>
<feature type="domain" description="PAS" evidence="11">
    <location>
        <begin position="1052"/>
        <end position="1122"/>
    </location>
</feature>
<dbReference type="InterPro" id="IPR013655">
    <property type="entry name" value="PAS_fold_3"/>
</dbReference>
<feature type="region of interest" description="Disordered" evidence="8">
    <location>
        <begin position="201"/>
        <end position="233"/>
    </location>
</feature>
<dbReference type="Gene3D" id="3.30.450.20">
    <property type="entry name" value="PAS domain"/>
    <property type="match status" value="2"/>
</dbReference>
<dbReference type="FunFam" id="3.40.50.2300:FF:000158">
    <property type="entry name" value="Sensor histidine kinase/response regulator"/>
    <property type="match status" value="1"/>
</dbReference>
<evidence type="ECO:0000313" key="14">
    <source>
        <dbReference type="Proteomes" id="UP000785200"/>
    </source>
</evidence>
<feature type="region of interest" description="Disordered" evidence="8">
    <location>
        <begin position="792"/>
        <end position="865"/>
    </location>
</feature>
<accession>A0A9P6SMK6</accession>
<evidence type="ECO:0000259" key="12">
    <source>
        <dbReference type="PROSITE" id="PS50113"/>
    </source>
</evidence>
<keyword evidence="4" id="KW-0808">Transferase</keyword>
<dbReference type="PROSITE" id="PS50110">
    <property type="entry name" value="RESPONSE_REGULATORY"/>
    <property type="match status" value="1"/>
</dbReference>
<dbReference type="InterPro" id="IPR003594">
    <property type="entry name" value="HATPase_dom"/>
</dbReference>